<protein>
    <submittedName>
        <fullName evidence="3">CCHC-type zinc finger transcription factor</fullName>
    </submittedName>
</protein>
<dbReference type="GO" id="GO:0003824">
    <property type="term" value="F:catalytic activity"/>
    <property type="evidence" value="ECO:0007669"/>
    <property type="project" value="InterPro"/>
</dbReference>
<dbReference type="VEuPathDB" id="FungiDB:PHYBLDRAFT_140220"/>
<feature type="domain" description="CCHC-type" evidence="2">
    <location>
        <begin position="293"/>
        <end position="309"/>
    </location>
</feature>
<dbReference type="Pfam" id="PF03372">
    <property type="entry name" value="Exo_endo_phos"/>
    <property type="match status" value="1"/>
</dbReference>
<dbReference type="Gene3D" id="3.60.10.10">
    <property type="entry name" value="Endonuclease/exonuclease/phosphatase"/>
    <property type="match status" value="1"/>
</dbReference>
<evidence type="ECO:0000256" key="1">
    <source>
        <dbReference type="SAM" id="MobiDB-lite"/>
    </source>
</evidence>
<feature type="domain" description="CCHC-type" evidence="2">
    <location>
        <begin position="316"/>
        <end position="332"/>
    </location>
</feature>
<dbReference type="InterPro" id="IPR005135">
    <property type="entry name" value="Endo/exonuclease/phosphatase"/>
</dbReference>
<dbReference type="InterPro" id="IPR001878">
    <property type="entry name" value="Znf_CCHC"/>
</dbReference>
<reference evidence="4" key="1">
    <citation type="submission" date="2015-06" db="EMBL/GenBank/DDBJ databases">
        <title>Expansion of signal transduction pathways in fungi by whole-genome duplication.</title>
        <authorList>
            <consortium name="DOE Joint Genome Institute"/>
            <person name="Corrochano L.M."/>
            <person name="Kuo A."/>
            <person name="Marcet-Houben M."/>
            <person name="Polaino S."/>
            <person name="Salamov A."/>
            <person name="Villalobos J.M."/>
            <person name="Alvarez M.I."/>
            <person name="Avalos J."/>
            <person name="Benito E.P."/>
            <person name="Benoit I."/>
            <person name="Burger G."/>
            <person name="Camino L.P."/>
            <person name="Canovas D."/>
            <person name="Cerda-Olmedo E."/>
            <person name="Cheng J.-F."/>
            <person name="Dominguez A."/>
            <person name="Elias M."/>
            <person name="Eslava A.P."/>
            <person name="Glaser F."/>
            <person name="Grimwood J."/>
            <person name="Gutierrez G."/>
            <person name="Heitman J."/>
            <person name="Henrissat B."/>
            <person name="Iturriaga E.A."/>
            <person name="Lang B.F."/>
            <person name="Lavin J.L."/>
            <person name="Lee S."/>
            <person name="Li W."/>
            <person name="Lindquist E."/>
            <person name="Lopez-Garcia S."/>
            <person name="Luque E.M."/>
            <person name="Marcos A.T."/>
            <person name="Martin J."/>
            <person name="McCluskey K."/>
            <person name="Medina H.R."/>
            <person name="Miralles-Duran A."/>
            <person name="Miyazaki A."/>
            <person name="Munoz-Torres E."/>
            <person name="Oguiza J.A."/>
            <person name="Ohm R."/>
            <person name="Olmedo M."/>
            <person name="Orejas M."/>
            <person name="Ortiz-Castellanos L."/>
            <person name="Pisabarro A.G."/>
            <person name="Rodriguez-Romero J."/>
            <person name="Ruiz-Herrera J."/>
            <person name="Ruiz-Vazquez R."/>
            <person name="Sanz C."/>
            <person name="Schackwitz W."/>
            <person name="Schmutz J."/>
            <person name="Shahriari M."/>
            <person name="Shelest E."/>
            <person name="Silva-Franco F."/>
            <person name="Soanes D."/>
            <person name="Syed K."/>
            <person name="Tagua V.G."/>
            <person name="Talbot N.J."/>
            <person name="Thon M."/>
            <person name="De vries R.P."/>
            <person name="Wiebenga A."/>
            <person name="Yadav J.S."/>
            <person name="Braun E.L."/>
            <person name="Baker S."/>
            <person name="Garre V."/>
            <person name="Horwitz B."/>
            <person name="Torres-Martinez S."/>
            <person name="Idnurm A."/>
            <person name="Herrera-Estrella A."/>
            <person name="Gabaldon T."/>
            <person name="Grigoriev I.V."/>
        </authorList>
    </citation>
    <scope>NUCLEOTIDE SEQUENCE [LARGE SCALE GENOMIC DNA]</scope>
    <source>
        <strain evidence="4">NRRL 1555(-)</strain>
    </source>
</reference>
<sequence>MNVKLILSPLVLHDQSPPTPSSHDPNRFVFCGWVAQSVMALPATQQETTPQGSPHYGDNNFPPLLPNIHPSTQPNAPTHALPTTTPITFASLVDPEKQHSLTRIERVLGSDDPYAIPTECRFGTSPHSVFYDLPQSDDSFMAAFWTAIHAAFSEEEAFAEVTSVCNNTHIVELYLESDTLCNHACAKPIVVQDSVILAHRAISSSVMMMKLNITGLPRLSRPCLNELIRSSLYSFSIIKEVVIYLENRFFTGSGYVYLERPPNQDRVYSPLVHKIPCEGYGHVFGTWAKMGPHCRYCKAMGHVLADCPTRPIKSRTCHACQAIGHLQATCPRINNPHPNNNTSNKRIRKQPRRESQSTPARTQTLPPVLPALPKRKKKSAPHTPPANQFDILGKSAAKIEAELAQLSTHDPYQRVLRAALKNITDKSNRDIPYQEYDPNKDDLAMDTQDSENGAESESSSDSNNADNDQHGSLMTGTLNCRGLAKLQDPQRRSLFIQYLRSQHLDILALQETHATTEALQQTFQHQFHSSSTLWSPHCGLVSLSPFLMFTDPLFTMCGRSITATVTHSNNLFPPIRICVVYAPSTPSHRHNFLTSLLNNPHFIPLLPSRFILLGDLNYNSLPSITTPTTRTPKAPHEWLQFVRSNLHDCVTPTEDLSLHA</sequence>
<feature type="region of interest" description="Disordered" evidence="1">
    <location>
        <begin position="429"/>
        <end position="473"/>
    </location>
</feature>
<dbReference type="GO" id="GO:0003676">
    <property type="term" value="F:nucleic acid binding"/>
    <property type="evidence" value="ECO:0007669"/>
    <property type="project" value="InterPro"/>
</dbReference>
<dbReference type="GO" id="GO:0008270">
    <property type="term" value="F:zinc ion binding"/>
    <property type="evidence" value="ECO:0007669"/>
    <property type="project" value="InterPro"/>
</dbReference>
<dbReference type="OrthoDB" id="2289333at2759"/>
<feature type="region of interest" description="Disordered" evidence="1">
    <location>
        <begin position="44"/>
        <end position="79"/>
    </location>
</feature>
<gene>
    <name evidence="3" type="ORF">PHYBLDRAFT_140220</name>
</gene>
<dbReference type="InParanoid" id="A0A167QT08"/>
<feature type="compositionally biased region" description="Polar residues" evidence="1">
    <location>
        <begin position="356"/>
        <end position="365"/>
    </location>
</feature>
<dbReference type="Proteomes" id="UP000077315">
    <property type="component" value="Unassembled WGS sequence"/>
</dbReference>
<dbReference type="InterPro" id="IPR036875">
    <property type="entry name" value="Znf_CCHC_sf"/>
</dbReference>
<proteinExistence type="predicted"/>
<dbReference type="InterPro" id="IPR036691">
    <property type="entry name" value="Endo/exonu/phosph_ase_sf"/>
</dbReference>
<dbReference type="SUPFAM" id="SSF57756">
    <property type="entry name" value="Retrovirus zinc finger-like domains"/>
    <property type="match status" value="1"/>
</dbReference>
<dbReference type="SUPFAM" id="SSF56219">
    <property type="entry name" value="DNase I-like"/>
    <property type="match status" value="1"/>
</dbReference>
<feature type="region of interest" description="Disordered" evidence="1">
    <location>
        <begin position="331"/>
        <end position="389"/>
    </location>
</feature>
<dbReference type="SMART" id="SM00343">
    <property type="entry name" value="ZnF_C2HC"/>
    <property type="match status" value="2"/>
</dbReference>
<organism evidence="3 4">
    <name type="scientific">Phycomyces blakesleeanus (strain ATCC 8743b / DSM 1359 / FGSC 10004 / NBRC 33097 / NRRL 1555)</name>
    <dbReference type="NCBI Taxonomy" id="763407"/>
    <lineage>
        <taxon>Eukaryota</taxon>
        <taxon>Fungi</taxon>
        <taxon>Fungi incertae sedis</taxon>
        <taxon>Mucoromycota</taxon>
        <taxon>Mucoromycotina</taxon>
        <taxon>Mucoromycetes</taxon>
        <taxon>Mucorales</taxon>
        <taxon>Phycomycetaceae</taxon>
        <taxon>Phycomyces</taxon>
    </lineage>
</organism>
<evidence type="ECO:0000313" key="3">
    <source>
        <dbReference type="EMBL" id="OAD80219.1"/>
    </source>
</evidence>
<evidence type="ECO:0000259" key="2">
    <source>
        <dbReference type="SMART" id="SM00343"/>
    </source>
</evidence>
<accession>A0A167QT08</accession>
<feature type="compositionally biased region" description="Polar residues" evidence="1">
    <location>
        <begin position="69"/>
        <end position="79"/>
    </location>
</feature>
<feature type="compositionally biased region" description="Low complexity" evidence="1">
    <location>
        <begin position="455"/>
        <end position="466"/>
    </location>
</feature>
<keyword evidence="4" id="KW-1185">Reference proteome</keyword>
<name>A0A167QT08_PHYB8</name>
<dbReference type="AlphaFoldDB" id="A0A167QT08"/>
<evidence type="ECO:0000313" key="4">
    <source>
        <dbReference type="Proteomes" id="UP000077315"/>
    </source>
</evidence>
<dbReference type="EMBL" id="KV440972">
    <property type="protein sequence ID" value="OAD80219.1"/>
    <property type="molecule type" value="Genomic_DNA"/>
</dbReference>
<dbReference type="GeneID" id="28991263"/>
<dbReference type="Gene3D" id="4.10.60.10">
    <property type="entry name" value="Zinc finger, CCHC-type"/>
    <property type="match status" value="1"/>
</dbReference>
<feature type="compositionally biased region" description="Low complexity" evidence="1">
    <location>
        <begin position="331"/>
        <end position="344"/>
    </location>
</feature>
<dbReference type="RefSeq" id="XP_018298259.1">
    <property type="nucleotide sequence ID" value="XM_018430357.1"/>
</dbReference>